<reference evidence="3" key="1">
    <citation type="submission" date="2016-06" db="UniProtKB">
        <authorList>
            <consortium name="WormBaseParasite"/>
        </authorList>
    </citation>
    <scope>IDENTIFICATION</scope>
</reference>
<accession>A0A183JME0</accession>
<evidence type="ECO:0000313" key="3">
    <source>
        <dbReference type="WBParaSite" id="SCUD_0000387201-mRNA-1"/>
    </source>
</evidence>
<protein>
    <submittedName>
        <fullName evidence="3">RPN1_RPN2_N domain-containing protein</fullName>
    </submittedName>
</protein>
<dbReference type="PANTHER" id="PTHR33395">
    <property type="entry name" value="TRANSCRIPTASE, PUTATIVE-RELATED-RELATED"/>
    <property type="match status" value="1"/>
</dbReference>
<keyword evidence="2" id="KW-1185">Reference proteome</keyword>
<organism evidence="3">
    <name type="scientific">Schistosoma curassoni</name>
    <dbReference type="NCBI Taxonomy" id="6186"/>
    <lineage>
        <taxon>Eukaryota</taxon>
        <taxon>Metazoa</taxon>
        <taxon>Spiralia</taxon>
        <taxon>Lophotrochozoa</taxon>
        <taxon>Platyhelminthes</taxon>
        <taxon>Trematoda</taxon>
        <taxon>Digenea</taxon>
        <taxon>Strigeidida</taxon>
        <taxon>Schistosomatoidea</taxon>
        <taxon>Schistosomatidae</taxon>
        <taxon>Schistosoma</taxon>
    </lineage>
</organism>
<dbReference type="PANTHER" id="PTHR33395:SF22">
    <property type="entry name" value="REVERSE TRANSCRIPTASE DOMAIN-CONTAINING PROTEIN"/>
    <property type="match status" value="1"/>
</dbReference>
<gene>
    <name evidence="1" type="ORF">SCUD_LOCUS3872</name>
</gene>
<evidence type="ECO:0000313" key="2">
    <source>
        <dbReference type="Proteomes" id="UP000279833"/>
    </source>
</evidence>
<name>A0A183JME0_9TREM</name>
<dbReference type="Proteomes" id="UP000279833">
    <property type="component" value="Unassembled WGS sequence"/>
</dbReference>
<proteinExistence type="predicted"/>
<dbReference type="EMBL" id="UZAK01004653">
    <property type="protein sequence ID" value="VDO85027.1"/>
    <property type="molecule type" value="Genomic_DNA"/>
</dbReference>
<dbReference type="STRING" id="6186.A0A183JME0"/>
<dbReference type="AlphaFoldDB" id="A0A183JME0"/>
<dbReference type="WBParaSite" id="SCUD_0000387201-mRNA-1">
    <property type="protein sequence ID" value="SCUD_0000387201-mRNA-1"/>
    <property type="gene ID" value="SCUD_0000387201"/>
</dbReference>
<reference evidence="1 2" key="2">
    <citation type="submission" date="2018-11" db="EMBL/GenBank/DDBJ databases">
        <authorList>
            <consortium name="Pathogen Informatics"/>
        </authorList>
    </citation>
    <scope>NUCLEOTIDE SEQUENCE [LARGE SCALE GENOMIC DNA]</scope>
    <source>
        <strain evidence="1">Dakar</strain>
        <strain evidence="2">Dakar, Senegal</strain>
    </source>
</reference>
<evidence type="ECO:0000313" key="1">
    <source>
        <dbReference type="EMBL" id="VDO85027.1"/>
    </source>
</evidence>
<sequence length="103" mass="11303">MAGYFAAVFSQEPLLDKELESTKRLLTVCFDQHDVLNALSTLGTEKSTGPDELHPKILRPIAQYIAAPLTVIFNMSLEQGELPTGQKEAVVTSIHKTGPRQLP</sequence>